<name>A0A084GD78_PSEDA</name>
<dbReference type="Proteomes" id="UP000028545">
    <property type="component" value="Unassembled WGS sequence"/>
</dbReference>
<dbReference type="HOGENOM" id="CLU_966939_0_0_1"/>
<keyword evidence="6" id="KW-0653">Protein transport</keyword>
<gene>
    <name evidence="13" type="ORF">SAPIO_CDS2087</name>
</gene>
<dbReference type="CDD" id="cd22884">
    <property type="entry name" value="TOM22"/>
    <property type="match status" value="1"/>
</dbReference>
<proteinExistence type="inferred from homology"/>
<evidence type="ECO:0000256" key="6">
    <source>
        <dbReference type="ARBA" id="ARBA00022927"/>
    </source>
</evidence>
<evidence type="ECO:0000256" key="5">
    <source>
        <dbReference type="ARBA" id="ARBA00022787"/>
    </source>
</evidence>
<keyword evidence="4" id="KW-0812">Transmembrane</keyword>
<dbReference type="InterPro" id="IPR005683">
    <property type="entry name" value="Tom22"/>
</dbReference>
<feature type="compositionally biased region" description="Acidic residues" evidence="12">
    <location>
        <begin position="153"/>
        <end position="174"/>
    </location>
</feature>
<evidence type="ECO:0000256" key="8">
    <source>
        <dbReference type="ARBA" id="ARBA00023010"/>
    </source>
</evidence>
<comment type="subcellular location">
    <subcellularLocation>
        <location evidence="1">Mitochondrion outer membrane</location>
        <topology evidence="1">Single-pass membrane protein</topology>
    </subcellularLocation>
</comment>
<evidence type="ECO:0000313" key="13">
    <source>
        <dbReference type="EMBL" id="KEZ45290.1"/>
    </source>
</evidence>
<evidence type="ECO:0008006" key="15">
    <source>
        <dbReference type="Google" id="ProtNLM"/>
    </source>
</evidence>
<dbReference type="RefSeq" id="XP_016645089.1">
    <property type="nucleotide sequence ID" value="XM_016785211.1"/>
</dbReference>
<keyword evidence="8" id="KW-0811">Translocation</keyword>
<feature type="region of interest" description="Disordered" evidence="12">
    <location>
        <begin position="148"/>
        <end position="174"/>
    </location>
</feature>
<evidence type="ECO:0000256" key="7">
    <source>
        <dbReference type="ARBA" id="ARBA00022989"/>
    </source>
</evidence>
<sequence>MAIYSYLFYQQLKGAPETTLKFLHDYRLHQSQRLTPVRFEPLKFIPDIHAKQIELLEKQEQQRFEVNRRYLTIPYFKQHHAKKVARVKARARARAARAELLRLWEIDGRDQDEEDDGFVLVEKNSLSGIQADEMVQLTEVPDEHFVTPQAGPIEEDDADYTDTDSEISTDSEFDPEEESLADRLYALRDIVPPTARGWISSKVTSVVGFGSSSVWWAGKALWAISSTALLLGVPFAICVTEEQQVMAMEQEYKMREVGSEVLTAGGGEHHSTADRVGAALGSDAKAAL</sequence>
<evidence type="ECO:0000313" key="14">
    <source>
        <dbReference type="Proteomes" id="UP000028545"/>
    </source>
</evidence>
<dbReference type="GeneID" id="27721159"/>
<keyword evidence="11" id="KW-0675">Receptor</keyword>
<dbReference type="KEGG" id="sapo:SAPIO_CDS2087"/>
<comment type="caution">
    <text evidence="13">The sequence shown here is derived from an EMBL/GenBank/DDBJ whole genome shotgun (WGS) entry which is preliminary data.</text>
</comment>
<evidence type="ECO:0000256" key="4">
    <source>
        <dbReference type="ARBA" id="ARBA00022692"/>
    </source>
</evidence>
<evidence type="ECO:0000256" key="1">
    <source>
        <dbReference type="ARBA" id="ARBA00004572"/>
    </source>
</evidence>
<keyword evidence="14" id="KW-1185">Reference proteome</keyword>
<organism evidence="13 14">
    <name type="scientific">Pseudallescheria apiosperma</name>
    <name type="common">Scedosporium apiospermum</name>
    <dbReference type="NCBI Taxonomy" id="563466"/>
    <lineage>
        <taxon>Eukaryota</taxon>
        <taxon>Fungi</taxon>
        <taxon>Dikarya</taxon>
        <taxon>Ascomycota</taxon>
        <taxon>Pezizomycotina</taxon>
        <taxon>Sordariomycetes</taxon>
        <taxon>Hypocreomycetidae</taxon>
        <taxon>Microascales</taxon>
        <taxon>Microascaceae</taxon>
        <taxon>Scedosporium</taxon>
    </lineage>
</organism>
<protein>
    <recommendedName>
        <fullName evidence="15">Mitochondrial import receptor subunit tom22</fullName>
    </recommendedName>
</protein>
<dbReference type="GO" id="GO:0006886">
    <property type="term" value="P:intracellular protein transport"/>
    <property type="evidence" value="ECO:0007669"/>
    <property type="project" value="InterPro"/>
</dbReference>
<dbReference type="AlphaFoldDB" id="A0A084GD78"/>
<dbReference type="OrthoDB" id="10016939at2759"/>
<dbReference type="EMBL" id="JOWA01000085">
    <property type="protein sequence ID" value="KEZ45290.1"/>
    <property type="molecule type" value="Genomic_DNA"/>
</dbReference>
<keyword evidence="5" id="KW-1000">Mitochondrion outer membrane</keyword>
<dbReference type="Pfam" id="PF04281">
    <property type="entry name" value="Tom22"/>
    <property type="match status" value="1"/>
</dbReference>
<keyword evidence="9" id="KW-0496">Mitochondrion</keyword>
<evidence type="ECO:0000256" key="10">
    <source>
        <dbReference type="ARBA" id="ARBA00023136"/>
    </source>
</evidence>
<keyword evidence="10" id="KW-0472">Membrane</keyword>
<evidence type="ECO:0000256" key="11">
    <source>
        <dbReference type="ARBA" id="ARBA00023170"/>
    </source>
</evidence>
<dbReference type="GO" id="GO:0005741">
    <property type="term" value="C:mitochondrial outer membrane"/>
    <property type="evidence" value="ECO:0007669"/>
    <property type="project" value="UniProtKB-SubCell"/>
</dbReference>
<evidence type="ECO:0000256" key="9">
    <source>
        <dbReference type="ARBA" id="ARBA00023128"/>
    </source>
</evidence>
<dbReference type="PANTHER" id="PTHR12504:SF0">
    <property type="entry name" value="MITOCHONDRIAL IMPORT RECEPTOR SUBUNIT TOM22 HOMOLOG"/>
    <property type="match status" value="1"/>
</dbReference>
<dbReference type="VEuPathDB" id="FungiDB:SAPIO_CDS2087"/>
<evidence type="ECO:0000256" key="12">
    <source>
        <dbReference type="SAM" id="MobiDB-lite"/>
    </source>
</evidence>
<accession>A0A084GD78</accession>
<reference evidence="13 14" key="1">
    <citation type="journal article" date="2014" name="Genome Announc.">
        <title>Draft genome sequence of the pathogenic fungus Scedosporium apiospermum.</title>
        <authorList>
            <person name="Vandeputte P."/>
            <person name="Ghamrawi S."/>
            <person name="Rechenmann M."/>
            <person name="Iltis A."/>
            <person name="Giraud S."/>
            <person name="Fleury M."/>
            <person name="Thornton C."/>
            <person name="Delhaes L."/>
            <person name="Meyer W."/>
            <person name="Papon N."/>
            <person name="Bouchara J.P."/>
        </authorList>
    </citation>
    <scope>NUCLEOTIDE SEQUENCE [LARGE SCALE GENOMIC DNA]</scope>
    <source>
        <strain evidence="13 14">IHEM 14462</strain>
    </source>
</reference>
<evidence type="ECO:0000256" key="2">
    <source>
        <dbReference type="ARBA" id="ARBA00009874"/>
    </source>
</evidence>
<evidence type="ECO:0000256" key="3">
    <source>
        <dbReference type="ARBA" id="ARBA00022448"/>
    </source>
</evidence>
<keyword evidence="7" id="KW-1133">Transmembrane helix</keyword>
<dbReference type="PANTHER" id="PTHR12504">
    <property type="entry name" value="MITOCHONDRIAL IMPORT RECEPTOR SUBUNIT TOM22"/>
    <property type="match status" value="1"/>
</dbReference>
<keyword evidence="3" id="KW-0813">Transport</keyword>
<comment type="similarity">
    <text evidence="2">Belongs to the Tom22 family.</text>
</comment>